<sequence length="138" mass="15579">MKRTHFSFMEENPNNIINMGSQQIPAFSGKRTKHHDPNNLVGFQSVQQPVELHGDGGDHQVPYLSGRERLKKHQEEVAGRVAIPDSWDQEELLKDWIDYSPFDALLVPKGLTSAREALAMEGRRASSSQGVLRIESRC</sequence>
<name>A0ABM0NR72_PRUMU</name>
<evidence type="ECO:0000313" key="1">
    <source>
        <dbReference type="Proteomes" id="UP000694861"/>
    </source>
</evidence>
<dbReference type="PANTHER" id="PTHR34207:SF17">
    <property type="entry name" value="PROTEIN BIC2"/>
    <property type="match status" value="1"/>
</dbReference>
<proteinExistence type="predicted"/>
<reference evidence="2" key="2">
    <citation type="submission" date="2025-08" db="UniProtKB">
        <authorList>
            <consortium name="RefSeq"/>
        </authorList>
    </citation>
    <scope>IDENTIFICATION</scope>
</reference>
<gene>
    <name evidence="2" type="primary">LOC103327996</name>
</gene>
<dbReference type="Proteomes" id="UP000694861">
    <property type="component" value="Linkage group LG1"/>
</dbReference>
<dbReference type="PANTHER" id="PTHR34207">
    <property type="entry name" value="PROTEIN BIC1"/>
    <property type="match status" value="1"/>
</dbReference>
<dbReference type="InterPro" id="IPR040374">
    <property type="entry name" value="BIC"/>
</dbReference>
<protein>
    <submittedName>
        <fullName evidence="2">Uncharacterized protein LOC103327996</fullName>
    </submittedName>
</protein>
<organism evidence="1 2">
    <name type="scientific">Prunus mume</name>
    <name type="common">Japanese apricot</name>
    <name type="synonym">Armeniaca mume</name>
    <dbReference type="NCBI Taxonomy" id="102107"/>
    <lineage>
        <taxon>Eukaryota</taxon>
        <taxon>Viridiplantae</taxon>
        <taxon>Streptophyta</taxon>
        <taxon>Embryophyta</taxon>
        <taxon>Tracheophyta</taxon>
        <taxon>Spermatophyta</taxon>
        <taxon>Magnoliopsida</taxon>
        <taxon>eudicotyledons</taxon>
        <taxon>Gunneridae</taxon>
        <taxon>Pentapetalae</taxon>
        <taxon>rosids</taxon>
        <taxon>fabids</taxon>
        <taxon>Rosales</taxon>
        <taxon>Rosaceae</taxon>
        <taxon>Amygdaloideae</taxon>
        <taxon>Amygdaleae</taxon>
        <taxon>Prunus</taxon>
    </lineage>
</organism>
<accession>A0ABM0NR72</accession>
<keyword evidence="1" id="KW-1185">Reference proteome</keyword>
<evidence type="ECO:0000313" key="2">
    <source>
        <dbReference type="RefSeq" id="XP_008228608.1"/>
    </source>
</evidence>
<dbReference type="GeneID" id="103327996"/>
<reference evidence="1" key="1">
    <citation type="journal article" date="2012" name="Nat. Commun.">
        <title>The genome of Prunus mume.</title>
        <authorList>
            <person name="Zhang Q."/>
            <person name="Chen W."/>
            <person name="Sun L."/>
            <person name="Zhao F."/>
            <person name="Huang B."/>
            <person name="Yang W."/>
            <person name="Tao Y."/>
            <person name="Wang J."/>
            <person name="Yuan Z."/>
            <person name="Fan G."/>
            <person name="Xing Z."/>
            <person name="Han C."/>
            <person name="Pan H."/>
            <person name="Zhong X."/>
            <person name="Shi W."/>
            <person name="Liang X."/>
            <person name="Du D."/>
            <person name="Sun F."/>
            <person name="Xu Z."/>
            <person name="Hao R."/>
            <person name="Lv T."/>
            <person name="Lv Y."/>
            <person name="Zheng Z."/>
            <person name="Sun M."/>
            <person name="Luo L."/>
            <person name="Cai M."/>
            <person name="Gao Y."/>
            <person name="Wang J."/>
            <person name="Yin Y."/>
            <person name="Xu X."/>
            <person name="Cheng T."/>
            <person name="Wang J."/>
        </authorList>
    </citation>
    <scope>NUCLEOTIDE SEQUENCE [LARGE SCALE GENOMIC DNA]</scope>
</reference>
<dbReference type="CDD" id="cd22645">
    <property type="entry name" value="BIC1_CID"/>
    <property type="match status" value="1"/>
</dbReference>
<dbReference type="RefSeq" id="XP_008228608.1">
    <property type="nucleotide sequence ID" value="XM_008230386.1"/>
</dbReference>